<dbReference type="PANTHER" id="PTHR43298">
    <property type="entry name" value="MULTIDRUG RESISTANCE PROTEIN NORM-RELATED"/>
    <property type="match status" value="1"/>
</dbReference>
<feature type="transmembrane region" description="Helical" evidence="2">
    <location>
        <begin position="135"/>
        <end position="155"/>
    </location>
</feature>
<dbReference type="PANTHER" id="PTHR43298:SF2">
    <property type="entry name" value="FMN_FAD EXPORTER YEEO-RELATED"/>
    <property type="match status" value="1"/>
</dbReference>
<keyword evidence="2" id="KW-0812">Transmembrane</keyword>
<name>A0ABY5MGI4_9HYPH</name>
<evidence type="ECO:0000313" key="4">
    <source>
        <dbReference type="Proteomes" id="UP001342418"/>
    </source>
</evidence>
<dbReference type="InterPro" id="IPR050222">
    <property type="entry name" value="MATE_MdtK"/>
</dbReference>
<dbReference type="Pfam" id="PF01554">
    <property type="entry name" value="MatE"/>
    <property type="match status" value="2"/>
</dbReference>
<dbReference type="Proteomes" id="UP001342418">
    <property type="component" value="Chromosome"/>
</dbReference>
<feature type="transmembrane region" description="Helical" evidence="2">
    <location>
        <begin position="368"/>
        <end position="386"/>
    </location>
</feature>
<proteinExistence type="predicted"/>
<evidence type="ECO:0000256" key="1">
    <source>
        <dbReference type="ARBA" id="ARBA00022448"/>
    </source>
</evidence>
<feature type="transmembrane region" description="Helical" evidence="2">
    <location>
        <begin position="96"/>
        <end position="115"/>
    </location>
</feature>
<feature type="transmembrane region" description="Helical" evidence="2">
    <location>
        <begin position="167"/>
        <end position="190"/>
    </location>
</feature>
<protein>
    <submittedName>
        <fullName evidence="3">Multidrug resistance protein NorM</fullName>
    </submittedName>
</protein>
<keyword evidence="4" id="KW-1185">Reference proteome</keyword>
<reference evidence="3 4" key="1">
    <citation type="submission" date="2018-07" db="EMBL/GenBank/DDBJ databases">
        <title>Genome sequence of Nitratireductor thuwali#1536.</title>
        <authorList>
            <person name="Michoud G."/>
            <person name="Merlino G."/>
            <person name="Sefrji F.O."/>
            <person name="Daffonchio D."/>
        </authorList>
    </citation>
    <scope>NUCLEOTIDE SEQUENCE [LARGE SCALE GENOMIC DNA]</scope>
    <source>
        <strain evidence="4">Nit1536</strain>
    </source>
</reference>
<keyword evidence="2" id="KW-0472">Membrane</keyword>
<gene>
    <name evidence="3" type="primary">norM_1</name>
    <name evidence="3" type="ORF">NTH_00711</name>
</gene>
<evidence type="ECO:0000313" key="3">
    <source>
        <dbReference type="EMBL" id="UUP16266.1"/>
    </source>
</evidence>
<keyword evidence="2" id="KW-1133">Transmembrane helix</keyword>
<sequence>MHGDPMTGKTKPSLAGWTIVQSILRPALPIASFYLTEILVGLTDLAVVGALGTAPLAAVGLGKTVLLSFLTIGFAVLSAGTVFMAEGPSPRRCGEVFAACLLVTLPFAAVALAIGVESGRVLAWGGYEPDLATLYDAYTGILAWAIAPAMIFAALKNVLNAVERTQVIFWLSAGIVLGNLAGSIVLVHGFGTWPGLGVAGAAWATVVVNLGAAGILAIHCFSRGLLTFVRLRTMAVLQWAGAVLRLGWAAGGQQGLESVLFVAVLFALGIYSADWLAAGTVVFAVMELNFALNSALGEVLAARLARLRALERRCEARRLFRIAVVLSGGSAAAFALLVAIFADGAVAIFATQEIAPATVSLMRSLLRWTAPLFVLDAWQLLFVHALRGLRRTVVPMIASASCYWAIGLGGGLLLAEPFGLGASGIWTGFCLGLAAAASILWLMTQHATGLANRPH</sequence>
<feature type="transmembrane region" description="Helical" evidence="2">
    <location>
        <begin position="420"/>
        <end position="443"/>
    </location>
</feature>
<dbReference type="EMBL" id="CP030941">
    <property type="protein sequence ID" value="UUP16266.1"/>
    <property type="molecule type" value="Genomic_DNA"/>
</dbReference>
<feature type="transmembrane region" description="Helical" evidence="2">
    <location>
        <begin position="65"/>
        <end position="84"/>
    </location>
</feature>
<organism evidence="3 4">
    <name type="scientific">Nitratireductor thuwali</name>
    <dbReference type="NCBI Taxonomy" id="2267699"/>
    <lineage>
        <taxon>Bacteria</taxon>
        <taxon>Pseudomonadati</taxon>
        <taxon>Pseudomonadota</taxon>
        <taxon>Alphaproteobacteria</taxon>
        <taxon>Hyphomicrobiales</taxon>
        <taxon>Phyllobacteriaceae</taxon>
        <taxon>Nitratireductor</taxon>
    </lineage>
</organism>
<evidence type="ECO:0000256" key="2">
    <source>
        <dbReference type="SAM" id="Phobius"/>
    </source>
</evidence>
<feature type="transmembrane region" description="Helical" evidence="2">
    <location>
        <begin position="322"/>
        <end position="348"/>
    </location>
</feature>
<keyword evidence="1" id="KW-0813">Transport</keyword>
<accession>A0ABY5MGI4</accession>
<feature type="transmembrane region" description="Helical" evidence="2">
    <location>
        <begin position="393"/>
        <end position="414"/>
    </location>
</feature>
<feature type="transmembrane region" description="Helical" evidence="2">
    <location>
        <begin position="33"/>
        <end position="59"/>
    </location>
</feature>
<dbReference type="InterPro" id="IPR002528">
    <property type="entry name" value="MATE_fam"/>
</dbReference>
<feature type="transmembrane region" description="Helical" evidence="2">
    <location>
        <begin position="196"/>
        <end position="221"/>
    </location>
</feature>